<evidence type="ECO:0000256" key="2">
    <source>
        <dbReference type="ARBA" id="ARBA00023015"/>
    </source>
</evidence>
<dbReference type="InterPro" id="IPR039425">
    <property type="entry name" value="RNA_pol_sigma-70-like"/>
</dbReference>
<sequence>MEDPHPPGDRRRRFEEVYAAHRAQILGYALRRTSDPQDAADVLAETFLTAWRRLDDVPPGEQARLWLYGVARRVLANHHRGERRRSALAADLGSLLRDAPAVREAGDMAHVAAAFRSLPDRDRELLSLVGWEGLDHGEIATVLGCSRNAVRIRVHRARRRFARALHRAEAPVLPTTARTPNGEPA</sequence>
<dbReference type="GO" id="GO:0003677">
    <property type="term" value="F:DNA binding"/>
    <property type="evidence" value="ECO:0007669"/>
    <property type="project" value="InterPro"/>
</dbReference>
<dbReference type="InterPro" id="IPR036388">
    <property type="entry name" value="WH-like_DNA-bd_sf"/>
</dbReference>
<dbReference type="Gene3D" id="1.10.1740.10">
    <property type="match status" value="1"/>
</dbReference>
<accession>A0A4R4P1T5</accession>
<dbReference type="InterPro" id="IPR007627">
    <property type="entry name" value="RNA_pol_sigma70_r2"/>
</dbReference>
<dbReference type="Gene3D" id="1.10.10.10">
    <property type="entry name" value="Winged helix-like DNA-binding domain superfamily/Winged helix DNA-binding domain"/>
    <property type="match status" value="1"/>
</dbReference>
<keyword evidence="3" id="KW-0731">Sigma factor</keyword>
<organism evidence="7 8">
    <name type="scientific">Actinomadura bangladeshensis</name>
    <dbReference type="NCBI Taxonomy" id="453573"/>
    <lineage>
        <taxon>Bacteria</taxon>
        <taxon>Bacillati</taxon>
        <taxon>Actinomycetota</taxon>
        <taxon>Actinomycetes</taxon>
        <taxon>Streptosporangiales</taxon>
        <taxon>Thermomonosporaceae</taxon>
        <taxon>Actinomadura</taxon>
    </lineage>
</organism>
<feature type="domain" description="RNA polymerase sigma-70 region 2" evidence="5">
    <location>
        <begin position="18"/>
        <end position="85"/>
    </location>
</feature>
<dbReference type="OrthoDB" id="4184921at2"/>
<dbReference type="EMBL" id="SMJW01000065">
    <property type="protein sequence ID" value="TDC15524.1"/>
    <property type="molecule type" value="Genomic_DNA"/>
</dbReference>
<dbReference type="PANTHER" id="PTHR43133:SF25">
    <property type="entry name" value="RNA POLYMERASE SIGMA FACTOR RFAY-RELATED"/>
    <property type="match status" value="1"/>
</dbReference>
<gene>
    <name evidence="7" type="ORF">E1284_15190</name>
</gene>
<reference evidence="7 8" key="1">
    <citation type="submission" date="2019-03" db="EMBL/GenBank/DDBJ databases">
        <title>Draft genome sequences of novel Actinobacteria.</title>
        <authorList>
            <person name="Sahin N."/>
            <person name="Ay H."/>
            <person name="Saygin H."/>
        </authorList>
    </citation>
    <scope>NUCLEOTIDE SEQUENCE [LARGE SCALE GENOMIC DNA]</scope>
    <source>
        <strain evidence="7 8">DSM 45347</strain>
    </source>
</reference>
<feature type="domain" description="RNA polymerase sigma factor 70 region 4 type 2" evidence="6">
    <location>
        <begin position="113"/>
        <end position="160"/>
    </location>
</feature>
<dbReference type="SUPFAM" id="SSF88659">
    <property type="entry name" value="Sigma3 and sigma4 domains of RNA polymerase sigma factors"/>
    <property type="match status" value="1"/>
</dbReference>
<keyword evidence="2" id="KW-0805">Transcription regulation</keyword>
<dbReference type="PANTHER" id="PTHR43133">
    <property type="entry name" value="RNA POLYMERASE ECF-TYPE SIGMA FACTO"/>
    <property type="match status" value="1"/>
</dbReference>
<evidence type="ECO:0000256" key="4">
    <source>
        <dbReference type="ARBA" id="ARBA00023163"/>
    </source>
</evidence>
<evidence type="ECO:0000313" key="8">
    <source>
        <dbReference type="Proteomes" id="UP000295431"/>
    </source>
</evidence>
<evidence type="ECO:0000313" key="7">
    <source>
        <dbReference type="EMBL" id="TDC15524.1"/>
    </source>
</evidence>
<dbReference type="Proteomes" id="UP000295431">
    <property type="component" value="Unassembled WGS sequence"/>
</dbReference>
<dbReference type="InterPro" id="IPR013324">
    <property type="entry name" value="RNA_pol_sigma_r3/r4-like"/>
</dbReference>
<dbReference type="InterPro" id="IPR013249">
    <property type="entry name" value="RNA_pol_sigma70_r4_t2"/>
</dbReference>
<dbReference type="InterPro" id="IPR013325">
    <property type="entry name" value="RNA_pol_sigma_r2"/>
</dbReference>
<dbReference type="NCBIfam" id="TIGR02937">
    <property type="entry name" value="sigma70-ECF"/>
    <property type="match status" value="1"/>
</dbReference>
<dbReference type="GO" id="GO:0006352">
    <property type="term" value="P:DNA-templated transcription initiation"/>
    <property type="evidence" value="ECO:0007669"/>
    <property type="project" value="InterPro"/>
</dbReference>
<comment type="caution">
    <text evidence="7">The sequence shown here is derived from an EMBL/GenBank/DDBJ whole genome shotgun (WGS) entry which is preliminary data.</text>
</comment>
<proteinExistence type="inferred from homology"/>
<protein>
    <submittedName>
        <fullName evidence="7">Sigma-70 family RNA polymerase sigma factor</fullName>
    </submittedName>
</protein>
<evidence type="ECO:0000256" key="3">
    <source>
        <dbReference type="ARBA" id="ARBA00023082"/>
    </source>
</evidence>
<evidence type="ECO:0000259" key="6">
    <source>
        <dbReference type="Pfam" id="PF08281"/>
    </source>
</evidence>
<evidence type="ECO:0000259" key="5">
    <source>
        <dbReference type="Pfam" id="PF04542"/>
    </source>
</evidence>
<dbReference type="InterPro" id="IPR014284">
    <property type="entry name" value="RNA_pol_sigma-70_dom"/>
</dbReference>
<keyword evidence="4" id="KW-0804">Transcription</keyword>
<keyword evidence="8" id="KW-1185">Reference proteome</keyword>
<dbReference type="Pfam" id="PF08281">
    <property type="entry name" value="Sigma70_r4_2"/>
    <property type="match status" value="1"/>
</dbReference>
<dbReference type="AlphaFoldDB" id="A0A4R4P1T5"/>
<dbReference type="SUPFAM" id="SSF88946">
    <property type="entry name" value="Sigma2 domain of RNA polymerase sigma factors"/>
    <property type="match status" value="1"/>
</dbReference>
<name>A0A4R4P1T5_9ACTN</name>
<comment type="similarity">
    <text evidence="1">Belongs to the sigma-70 factor family. ECF subfamily.</text>
</comment>
<evidence type="ECO:0000256" key="1">
    <source>
        <dbReference type="ARBA" id="ARBA00010641"/>
    </source>
</evidence>
<dbReference type="Pfam" id="PF04542">
    <property type="entry name" value="Sigma70_r2"/>
    <property type="match status" value="1"/>
</dbReference>
<dbReference type="GO" id="GO:0016987">
    <property type="term" value="F:sigma factor activity"/>
    <property type="evidence" value="ECO:0007669"/>
    <property type="project" value="UniProtKB-KW"/>
</dbReference>